<evidence type="ECO:0000313" key="3">
    <source>
        <dbReference type="Proteomes" id="UP000785679"/>
    </source>
</evidence>
<evidence type="ECO:0000313" key="2">
    <source>
        <dbReference type="EMBL" id="TNV83843.1"/>
    </source>
</evidence>
<dbReference type="AlphaFoldDB" id="A0A8J8NYA2"/>
<proteinExistence type="predicted"/>
<reference evidence="2" key="1">
    <citation type="submission" date="2019-06" db="EMBL/GenBank/DDBJ databases">
        <authorList>
            <person name="Zheng W."/>
        </authorList>
    </citation>
    <scope>NUCLEOTIDE SEQUENCE</scope>
    <source>
        <strain evidence="2">QDHG01</strain>
    </source>
</reference>
<evidence type="ECO:0000256" key="1">
    <source>
        <dbReference type="SAM" id="MobiDB-lite"/>
    </source>
</evidence>
<organism evidence="2 3">
    <name type="scientific">Halteria grandinella</name>
    <dbReference type="NCBI Taxonomy" id="5974"/>
    <lineage>
        <taxon>Eukaryota</taxon>
        <taxon>Sar</taxon>
        <taxon>Alveolata</taxon>
        <taxon>Ciliophora</taxon>
        <taxon>Intramacronucleata</taxon>
        <taxon>Spirotrichea</taxon>
        <taxon>Stichotrichia</taxon>
        <taxon>Sporadotrichida</taxon>
        <taxon>Halteriidae</taxon>
        <taxon>Halteria</taxon>
    </lineage>
</organism>
<keyword evidence="3" id="KW-1185">Reference proteome</keyword>
<accession>A0A8J8NYA2</accession>
<dbReference type="Proteomes" id="UP000785679">
    <property type="component" value="Unassembled WGS sequence"/>
</dbReference>
<comment type="caution">
    <text evidence="2">The sequence shown here is derived from an EMBL/GenBank/DDBJ whole genome shotgun (WGS) entry which is preliminary data.</text>
</comment>
<sequence>MTDNFPTLHSLLDRFSANENIADCNGAGIISTDGTAHVFSLLGPEEEGGDRSGSWGGFNGVIGGPNPVMGGIRKMTQQVELDEQNRLVPRKPRIRPTQRMIPGFDSASLSQNSQQNAFCLDSGTMNAENSSTASSQRLYSSLPINGTSLLSASSNTIAGVPFSLPMSSLFENRIMQKQNPTGGATSVHSAGSIRSNQSPQRKCATLVPLPFVIKEEVDEENKVFLNPSTVVIPEAAKSSSSSSGTPIAMGSAEAPSKRSIEKPFEMLRKISYEGVPSPSVSQTVKGTSCFTNQGGLSEFANLSINKISEGPSNVPIQHLNVQRNQRGAKGSKGSSKQEAMFSLLEKNNQEDQVTKQESLFKMEQTTTTMPTNVESIVSQNQQGIYTEQAEIVSLASVLQEIQLFDRHFISLEQNGSAISSNIDLLPIQAQATPSTEPKFAANPQQFPKTNFFDMLLSNMGGGIYGQQNRAHPNSWMAGDKYSNQSTREEQGHVLPPKHTQINQMEFEHQMISSHGPSHLDCAQTQN</sequence>
<protein>
    <submittedName>
        <fullName evidence="2">Uncharacterized protein</fullName>
    </submittedName>
</protein>
<name>A0A8J8NYA2_HALGN</name>
<feature type="region of interest" description="Disordered" evidence="1">
    <location>
        <begin position="235"/>
        <end position="260"/>
    </location>
</feature>
<feature type="region of interest" description="Disordered" evidence="1">
    <location>
        <begin position="178"/>
        <end position="198"/>
    </location>
</feature>
<dbReference type="EMBL" id="RRYP01003392">
    <property type="protein sequence ID" value="TNV83843.1"/>
    <property type="molecule type" value="Genomic_DNA"/>
</dbReference>
<gene>
    <name evidence="2" type="ORF">FGO68_gene11089</name>
</gene>